<reference evidence="14" key="3">
    <citation type="submission" date="2015-06" db="UniProtKB">
        <authorList>
            <consortium name="EnsemblProtists"/>
        </authorList>
    </citation>
    <scope>IDENTIFICATION</scope>
</reference>
<keyword evidence="2 11" id="KW-0812">Transmembrane</keyword>
<feature type="compositionally biased region" description="Polar residues" evidence="10">
    <location>
        <begin position="117"/>
        <end position="126"/>
    </location>
</feature>
<dbReference type="GO" id="GO:0061630">
    <property type="term" value="F:ubiquitin protein ligase activity"/>
    <property type="evidence" value="ECO:0007669"/>
    <property type="project" value="InterPro"/>
</dbReference>
<evidence type="ECO:0000256" key="6">
    <source>
        <dbReference type="ARBA" id="ARBA00022833"/>
    </source>
</evidence>
<keyword evidence="5" id="KW-0833">Ubl conjugation pathway</keyword>
<dbReference type="Proteomes" id="UP000011087">
    <property type="component" value="Unassembled WGS sequence"/>
</dbReference>
<accession>L1IH50</accession>
<evidence type="ECO:0000313" key="14">
    <source>
        <dbReference type="EnsemblProtists" id="EKX35563"/>
    </source>
</evidence>
<evidence type="ECO:0000313" key="13">
    <source>
        <dbReference type="EMBL" id="EKX35563.1"/>
    </source>
</evidence>
<evidence type="ECO:0000256" key="4">
    <source>
        <dbReference type="ARBA" id="ARBA00022771"/>
    </source>
</evidence>
<keyword evidence="6" id="KW-0862">Zinc</keyword>
<dbReference type="PaxDb" id="55529-EKX35563"/>
<evidence type="ECO:0000256" key="5">
    <source>
        <dbReference type="ARBA" id="ARBA00022786"/>
    </source>
</evidence>
<dbReference type="SMART" id="SM00184">
    <property type="entry name" value="RING"/>
    <property type="match status" value="1"/>
</dbReference>
<keyword evidence="7 11" id="KW-1133">Transmembrane helix</keyword>
<evidence type="ECO:0000313" key="15">
    <source>
        <dbReference type="Proteomes" id="UP000011087"/>
    </source>
</evidence>
<comment type="subcellular location">
    <subcellularLocation>
        <location evidence="1">Membrane</location>
        <topology evidence="1">Multi-pass membrane protein</topology>
    </subcellularLocation>
</comment>
<evidence type="ECO:0000256" key="8">
    <source>
        <dbReference type="ARBA" id="ARBA00023136"/>
    </source>
</evidence>
<dbReference type="OMA" id="GCIHSRL"/>
<keyword evidence="3" id="KW-0479">Metal-binding</keyword>
<feature type="domain" description="RING-type" evidence="12">
    <location>
        <begin position="422"/>
        <end position="460"/>
    </location>
</feature>
<dbReference type="Gene3D" id="3.30.40.10">
    <property type="entry name" value="Zinc/RING finger domain, C3HC4 (zinc finger)"/>
    <property type="match status" value="1"/>
</dbReference>
<organism evidence="13">
    <name type="scientific">Guillardia theta (strain CCMP2712)</name>
    <name type="common">Cryptophyte</name>
    <dbReference type="NCBI Taxonomy" id="905079"/>
    <lineage>
        <taxon>Eukaryota</taxon>
        <taxon>Cryptophyceae</taxon>
        <taxon>Pyrenomonadales</taxon>
        <taxon>Geminigeraceae</taxon>
        <taxon>Guillardia</taxon>
    </lineage>
</organism>
<dbReference type="GO" id="GO:0016020">
    <property type="term" value="C:membrane"/>
    <property type="evidence" value="ECO:0007669"/>
    <property type="project" value="UniProtKB-SubCell"/>
</dbReference>
<dbReference type="PANTHER" id="PTHR15860:SF0">
    <property type="entry name" value="LP20373P"/>
    <property type="match status" value="1"/>
</dbReference>
<dbReference type="InterPro" id="IPR044235">
    <property type="entry name" value="RNFT1/2"/>
</dbReference>
<dbReference type="GeneID" id="17292302"/>
<dbReference type="GO" id="GO:0008270">
    <property type="term" value="F:zinc ion binding"/>
    <property type="evidence" value="ECO:0007669"/>
    <property type="project" value="UniProtKB-KW"/>
</dbReference>
<feature type="region of interest" description="Disordered" evidence="10">
    <location>
        <begin position="104"/>
        <end position="126"/>
    </location>
</feature>
<dbReference type="CDD" id="cd16532">
    <property type="entry name" value="RING-HC_RNFT1-like"/>
    <property type="match status" value="1"/>
</dbReference>
<dbReference type="AlphaFoldDB" id="L1IH50"/>
<feature type="region of interest" description="Disordered" evidence="10">
    <location>
        <begin position="1"/>
        <end position="30"/>
    </location>
</feature>
<evidence type="ECO:0000259" key="12">
    <source>
        <dbReference type="PROSITE" id="PS50089"/>
    </source>
</evidence>
<dbReference type="InterPro" id="IPR001841">
    <property type="entry name" value="Znf_RING"/>
</dbReference>
<reference evidence="15" key="2">
    <citation type="submission" date="2012-11" db="EMBL/GenBank/DDBJ databases">
        <authorList>
            <person name="Kuo A."/>
            <person name="Curtis B.A."/>
            <person name="Tanifuji G."/>
            <person name="Burki F."/>
            <person name="Gruber A."/>
            <person name="Irimia M."/>
            <person name="Maruyama S."/>
            <person name="Arias M.C."/>
            <person name="Ball S.G."/>
            <person name="Gile G.H."/>
            <person name="Hirakawa Y."/>
            <person name="Hopkins J.F."/>
            <person name="Rensing S.A."/>
            <person name="Schmutz J."/>
            <person name="Symeonidi A."/>
            <person name="Elias M."/>
            <person name="Eveleigh R.J."/>
            <person name="Herman E.K."/>
            <person name="Klute M.J."/>
            <person name="Nakayama T."/>
            <person name="Obornik M."/>
            <person name="Reyes-Prieto A."/>
            <person name="Armbrust E.V."/>
            <person name="Aves S.J."/>
            <person name="Beiko R.G."/>
            <person name="Coutinho P."/>
            <person name="Dacks J.B."/>
            <person name="Durnford D.G."/>
            <person name="Fast N.M."/>
            <person name="Green B.R."/>
            <person name="Grisdale C."/>
            <person name="Hempe F."/>
            <person name="Henrissat B."/>
            <person name="Hoppner M.P."/>
            <person name="Ishida K.-I."/>
            <person name="Kim E."/>
            <person name="Koreny L."/>
            <person name="Kroth P.G."/>
            <person name="Liu Y."/>
            <person name="Malik S.-B."/>
            <person name="Maier U.G."/>
            <person name="McRose D."/>
            <person name="Mock T."/>
            <person name="Neilson J.A."/>
            <person name="Onodera N.T."/>
            <person name="Poole A.M."/>
            <person name="Pritham E.J."/>
            <person name="Richards T.A."/>
            <person name="Rocap G."/>
            <person name="Roy S.W."/>
            <person name="Sarai C."/>
            <person name="Schaack S."/>
            <person name="Shirato S."/>
            <person name="Slamovits C.H."/>
            <person name="Spencer D.F."/>
            <person name="Suzuki S."/>
            <person name="Worden A.Z."/>
            <person name="Zauner S."/>
            <person name="Barry K."/>
            <person name="Bell C."/>
            <person name="Bharti A.K."/>
            <person name="Crow J.A."/>
            <person name="Grimwood J."/>
            <person name="Kramer R."/>
            <person name="Lindquist E."/>
            <person name="Lucas S."/>
            <person name="Salamov A."/>
            <person name="McFadden G.I."/>
            <person name="Lane C.E."/>
            <person name="Keeling P.J."/>
            <person name="Gray M.W."/>
            <person name="Grigoriev I.V."/>
            <person name="Archibald J.M."/>
        </authorList>
    </citation>
    <scope>NUCLEOTIDE SEQUENCE</scope>
    <source>
        <strain evidence="15">CCMP2712</strain>
    </source>
</reference>
<dbReference type="SUPFAM" id="SSF57850">
    <property type="entry name" value="RING/U-box"/>
    <property type="match status" value="1"/>
</dbReference>
<evidence type="ECO:0000256" key="1">
    <source>
        <dbReference type="ARBA" id="ARBA00004141"/>
    </source>
</evidence>
<feature type="transmembrane region" description="Helical" evidence="11">
    <location>
        <begin position="248"/>
        <end position="270"/>
    </location>
</feature>
<evidence type="ECO:0000256" key="7">
    <source>
        <dbReference type="ARBA" id="ARBA00022989"/>
    </source>
</evidence>
<dbReference type="InterPro" id="IPR017907">
    <property type="entry name" value="Znf_RING_CS"/>
</dbReference>
<evidence type="ECO:0000256" key="3">
    <source>
        <dbReference type="ARBA" id="ARBA00022723"/>
    </source>
</evidence>
<dbReference type="EMBL" id="JH993088">
    <property type="protein sequence ID" value="EKX35563.1"/>
    <property type="molecule type" value="Genomic_DNA"/>
</dbReference>
<feature type="compositionally biased region" description="Low complexity" evidence="10">
    <location>
        <begin position="1"/>
        <end position="13"/>
    </location>
</feature>
<dbReference type="RefSeq" id="XP_005822543.1">
    <property type="nucleotide sequence ID" value="XM_005822486.1"/>
</dbReference>
<dbReference type="eggNOG" id="KOG4638">
    <property type="taxonomic scope" value="Eukaryota"/>
</dbReference>
<name>L1IH50_GUITC</name>
<dbReference type="Pfam" id="PF13639">
    <property type="entry name" value="zf-RING_2"/>
    <property type="match status" value="1"/>
</dbReference>
<dbReference type="PROSITE" id="PS50089">
    <property type="entry name" value="ZF_RING_2"/>
    <property type="match status" value="1"/>
</dbReference>
<proteinExistence type="predicted"/>
<gene>
    <name evidence="13" type="ORF">GUITHDRAFT_155451</name>
</gene>
<evidence type="ECO:0000256" key="2">
    <source>
        <dbReference type="ARBA" id="ARBA00022692"/>
    </source>
</evidence>
<protein>
    <recommendedName>
        <fullName evidence="12">RING-type domain-containing protein</fullName>
    </recommendedName>
</protein>
<dbReference type="GO" id="GO:1904294">
    <property type="term" value="P:positive regulation of ERAD pathway"/>
    <property type="evidence" value="ECO:0007669"/>
    <property type="project" value="InterPro"/>
</dbReference>
<reference evidence="13 15" key="1">
    <citation type="journal article" date="2012" name="Nature">
        <title>Algal genomes reveal evolutionary mosaicism and the fate of nucleomorphs.</title>
        <authorList>
            <consortium name="DOE Joint Genome Institute"/>
            <person name="Curtis B.A."/>
            <person name="Tanifuji G."/>
            <person name="Burki F."/>
            <person name="Gruber A."/>
            <person name="Irimia M."/>
            <person name="Maruyama S."/>
            <person name="Arias M.C."/>
            <person name="Ball S.G."/>
            <person name="Gile G.H."/>
            <person name="Hirakawa Y."/>
            <person name="Hopkins J.F."/>
            <person name="Kuo A."/>
            <person name="Rensing S.A."/>
            <person name="Schmutz J."/>
            <person name="Symeonidi A."/>
            <person name="Elias M."/>
            <person name="Eveleigh R.J."/>
            <person name="Herman E.K."/>
            <person name="Klute M.J."/>
            <person name="Nakayama T."/>
            <person name="Obornik M."/>
            <person name="Reyes-Prieto A."/>
            <person name="Armbrust E.V."/>
            <person name="Aves S.J."/>
            <person name="Beiko R.G."/>
            <person name="Coutinho P."/>
            <person name="Dacks J.B."/>
            <person name="Durnford D.G."/>
            <person name="Fast N.M."/>
            <person name="Green B.R."/>
            <person name="Grisdale C.J."/>
            <person name="Hempel F."/>
            <person name="Henrissat B."/>
            <person name="Hoppner M.P."/>
            <person name="Ishida K."/>
            <person name="Kim E."/>
            <person name="Koreny L."/>
            <person name="Kroth P.G."/>
            <person name="Liu Y."/>
            <person name="Malik S.B."/>
            <person name="Maier U.G."/>
            <person name="McRose D."/>
            <person name="Mock T."/>
            <person name="Neilson J.A."/>
            <person name="Onodera N.T."/>
            <person name="Poole A.M."/>
            <person name="Pritham E.J."/>
            <person name="Richards T.A."/>
            <person name="Rocap G."/>
            <person name="Roy S.W."/>
            <person name="Sarai C."/>
            <person name="Schaack S."/>
            <person name="Shirato S."/>
            <person name="Slamovits C.H."/>
            <person name="Spencer D.F."/>
            <person name="Suzuki S."/>
            <person name="Worden A.Z."/>
            <person name="Zauner S."/>
            <person name="Barry K."/>
            <person name="Bell C."/>
            <person name="Bharti A.K."/>
            <person name="Crow J.A."/>
            <person name="Grimwood J."/>
            <person name="Kramer R."/>
            <person name="Lindquist E."/>
            <person name="Lucas S."/>
            <person name="Salamov A."/>
            <person name="McFadden G.I."/>
            <person name="Lane C.E."/>
            <person name="Keeling P.J."/>
            <person name="Gray M.W."/>
            <person name="Grigoriev I.V."/>
            <person name="Archibald J.M."/>
        </authorList>
    </citation>
    <scope>NUCLEOTIDE SEQUENCE</scope>
    <source>
        <strain evidence="13 15">CCMP2712</strain>
    </source>
</reference>
<dbReference type="PANTHER" id="PTHR15860">
    <property type="entry name" value="UNCHARACTERIZED RING FINGER-CONTAINING PROTEIN"/>
    <property type="match status" value="1"/>
</dbReference>
<dbReference type="EnsemblProtists" id="EKX35563">
    <property type="protein sequence ID" value="EKX35563"/>
    <property type="gene ID" value="GUITHDRAFT_155451"/>
</dbReference>
<keyword evidence="15" id="KW-1185">Reference proteome</keyword>
<feature type="compositionally biased region" description="Basic residues" evidence="10">
    <location>
        <begin position="14"/>
        <end position="27"/>
    </location>
</feature>
<dbReference type="KEGG" id="gtt:GUITHDRAFT_155451"/>
<evidence type="ECO:0000256" key="9">
    <source>
        <dbReference type="PROSITE-ProRule" id="PRU00175"/>
    </source>
</evidence>
<evidence type="ECO:0000256" key="11">
    <source>
        <dbReference type="SAM" id="Phobius"/>
    </source>
</evidence>
<dbReference type="PROSITE" id="PS00518">
    <property type="entry name" value="ZF_RING_1"/>
    <property type="match status" value="1"/>
</dbReference>
<dbReference type="InterPro" id="IPR013083">
    <property type="entry name" value="Znf_RING/FYVE/PHD"/>
</dbReference>
<keyword evidence="4 9" id="KW-0863">Zinc-finger</keyword>
<sequence length="483" mass="55096">MQGQGQAQGQQQHQHQHQQHQQQHQHQHQPASMNLLRRIYGAQSESAAQQGADLMESGRLHETSSSRMEAHAHHNVRDRFQERLAELVPMDWIMNTQREIERLQPRSSPGDGGSGSQPMASQTSSAGDLIMTEVRITGNGSPSDANMELPLLQESRQADLERGSDDFGLPRAANESTSNGSPRVDMYPAIHSFARWLESAFPFTLLLICVFIYEHSRGILVFLWLSIFLSQANEIMRKQVSLKENRNLHVLSFLVWFIVVQAYAVYFLFGTESLWRNFVFLSFSFDQKEVLGFFDLLWIVTLDDLLARHAGMLIKAISLMVVGGSVQHQRTSQLMNVEECLVSLYRDLIPIPIWLQFLTHWPTGLYLPGVVRGCYLTLKLTSVVDKIQCLRSAIQAFIFHQTPYGRYVRADELTGDPQEDICTICHDPLSSPVRVRCGHIFCEECVHQWLQRERTCPLCRSIVRNARQRLRTDGSTSILPVIF</sequence>
<keyword evidence="8 11" id="KW-0472">Membrane</keyword>
<dbReference type="OrthoDB" id="9049620at2759"/>
<evidence type="ECO:0000256" key="10">
    <source>
        <dbReference type="SAM" id="MobiDB-lite"/>
    </source>
</evidence>
<dbReference type="HOGENOM" id="CLU_565569_0_0_1"/>